<evidence type="ECO:0000313" key="1">
    <source>
        <dbReference type="WBParaSite" id="SCUD_0002011401-mRNA-1"/>
    </source>
</evidence>
<accession>A0A183KYG4</accession>
<organism evidence="1">
    <name type="scientific">Schistosoma curassoni</name>
    <dbReference type="NCBI Taxonomy" id="6186"/>
    <lineage>
        <taxon>Eukaryota</taxon>
        <taxon>Metazoa</taxon>
        <taxon>Spiralia</taxon>
        <taxon>Lophotrochozoa</taxon>
        <taxon>Platyhelminthes</taxon>
        <taxon>Trematoda</taxon>
        <taxon>Digenea</taxon>
        <taxon>Strigeidida</taxon>
        <taxon>Schistosomatoidea</taxon>
        <taxon>Schistosomatidae</taxon>
        <taxon>Schistosoma</taxon>
    </lineage>
</organism>
<dbReference type="WBParaSite" id="SCUD_0002011401-mRNA-1">
    <property type="protein sequence ID" value="SCUD_0002011401-mRNA-1"/>
    <property type="gene ID" value="SCUD_0002011401"/>
</dbReference>
<dbReference type="STRING" id="6186.A0A183KYG4"/>
<name>A0A183KYG4_9TREM</name>
<reference evidence="1" key="1">
    <citation type="submission" date="2016-06" db="UniProtKB">
        <authorList>
            <consortium name="WormBaseParasite"/>
        </authorList>
    </citation>
    <scope>IDENTIFICATION</scope>
</reference>
<sequence length="254" mass="29017">YCKFLICSCDSYIPNSQRRQKFVEAQNITFFSILEEALPKELWCYLKSDTIPKSKHSNMVCENNCSTLAISSPTSTVPNLTSSGNISELNRVNPIHSRDKEIHPASSVNKKNMSLNHPRTTRLVYSSTRGDNCTDLSLCSNDSSVSQECTFRLGNDEPVNNHTSVPSSLSEQRVNNISQSYNLRQISIVPSFHSKLTRRYVAHNVQEKLSLLPYNVMYSVNNEETMSNCWFVKYKNYFCVRVQFIQLRSSCNLL</sequence>
<dbReference type="AlphaFoldDB" id="A0A183KYG4"/>
<protein>
    <submittedName>
        <fullName evidence="1">Myotubularin phosphatase domain-containing protein</fullName>
    </submittedName>
</protein>
<proteinExistence type="predicted"/>